<dbReference type="InterPro" id="IPR001031">
    <property type="entry name" value="Thioesterase"/>
</dbReference>
<dbReference type="GeneID" id="54560840"/>
<dbReference type="OrthoDB" id="329835at2759"/>
<feature type="region of interest" description="Disordered" evidence="1">
    <location>
        <begin position="358"/>
        <end position="379"/>
    </location>
</feature>
<organism evidence="4 5">
    <name type="scientific">Zasmidium cellare ATCC 36951</name>
    <dbReference type="NCBI Taxonomy" id="1080233"/>
    <lineage>
        <taxon>Eukaryota</taxon>
        <taxon>Fungi</taxon>
        <taxon>Dikarya</taxon>
        <taxon>Ascomycota</taxon>
        <taxon>Pezizomycotina</taxon>
        <taxon>Dothideomycetes</taxon>
        <taxon>Dothideomycetidae</taxon>
        <taxon>Mycosphaerellales</taxon>
        <taxon>Mycosphaerellaceae</taxon>
        <taxon>Zasmidium</taxon>
    </lineage>
</organism>
<dbReference type="AlphaFoldDB" id="A0A6A6CED9"/>
<dbReference type="InterPro" id="IPR029063">
    <property type="entry name" value="SAM-dependent_MTases_sf"/>
</dbReference>
<reference evidence="4" key="1">
    <citation type="journal article" date="2020" name="Stud. Mycol.">
        <title>101 Dothideomycetes genomes: a test case for predicting lifestyles and emergence of pathogens.</title>
        <authorList>
            <person name="Haridas S."/>
            <person name="Albert R."/>
            <person name="Binder M."/>
            <person name="Bloem J."/>
            <person name="Labutti K."/>
            <person name="Salamov A."/>
            <person name="Andreopoulos B."/>
            <person name="Baker S."/>
            <person name="Barry K."/>
            <person name="Bills G."/>
            <person name="Bluhm B."/>
            <person name="Cannon C."/>
            <person name="Castanera R."/>
            <person name="Culley D."/>
            <person name="Daum C."/>
            <person name="Ezra D."/>
            <person name="Gonzalez J."/>
            <person name="Henrissat B."/>
            <person name="Kuo A."/>
            <person name="Liang C."/>
            <person name="Lipzen A."/>
            <person name="Lutzoni F."/>
            <person name="Magnuson J."/>
            <person name="Mondo S."/>
            <person name="Nolan M."/>
            <person name="Ohm R."/>
            <person name="Pangilinan J."/>
            <person name="Park H.-J."/>
            <person name="Ramirez L."/>
            <person name="Alfaro M."/>
            <person name="Sun H."/>
            <person name="Tritt A."/>
            <person name="Yoshinaga Y."/>
            <person name="Zwiers L.-H."/>
            <person name="Turgeon B."/>
            <person name="Goodwin S."/>
            <person name="Spatafora J."/>
            <person name="Crous P."/>
            <person name="Grigoriev I."/>
        </authorList>
    </citation>
    <scope>NUCLEOTIDE SEQUENCE</scope>
    <source>
        <strain evidence="4">ATCC 36951</strain>
    </source>
</reference>
<dbReference type="RefSeq" id="XP_033665181.1">
    <property type="nucleotide sequence ID" value="XM_033807568.1"/>
</dbReference>
<feature type="region of interest" description="Disordered" evidence="1">
    <location>
        <begin position="309"/>
        <end position="328"/>
    </location>
</feature>
<proteinExistence type="predicted"/>
<evidence type="ECO:0000256" key="1">
    <source>
        <dbReference type="SAM" id="MobiDB-lite"/>
    </source>
</evidence>
<dbReference type="SUPFAM" id="SSF53474">
    <property type="entry name" value="alpha/beta-Hydrolases"/>
    <property type="match status" value="1"/>
</dbReference>
<dbReference type="InterPro" id="IPR041698">
    <property type="entry name" value="Methyltransf_25"/>
</dbReference>
<sequence length="379" mass="41867">MSHLSALSSKFEHTFTDISASMVSQASNAFQAYGNMTFQTLDINSTAPAELFGRFDLIFATNAATPDLRRSCENIHRMLDHDGLMVLLELTCGDLYLDSVFGHLEGWWCMKDGRRYPLQSEEEWAKTLGDCGFHDVRFAVEPVLDNARLVFGHARASGIPIQLEESRLASSSLVQGCHVGYDHSLFLFPGGHGSAATWSSLPSLGYGMTVFGLNSPFWKDDVPYTVSFYELARRCISEIKRVKPHGPYILGGYSFGGVVAYEAARQMIEASDQVDHLILIDSACPLIYPRFSPALLEFFDSVDINHDTVDKRGDQRPAEPAASKMQHPHILGNGNALAGYKPIPMPSNRTPQTTLFAARDGIDGRRTRPLPTSTGQTQK</sequence>
<feature type="domain" description="Methyltransferase" evidence="3">
    <location>
        <begin position="10"/>
        <end position="83"/>
    </location>
</feature>
<keyword evidence="5" id="KW-1185">Reference proteome</keyword>
<dbReference type="Gene3D" id="3.40.50.150">
    <property type="entry name" value="Vaccinia Virus protein VP39"/>
    <property type="match status" value="1"/>
</dbReference>
<dbReference type="EMBL" id="ML993604">
    <property type="protein sequence ID" value="KAF2164292.1"/>
    <property type="molecule type" value="Genomic_DNA"/>
</dbReference>
<accession>A0A6A6CED9</accession>
<dbReference type="SUPFAM" id="SSF53335">
    <property type="entry name" value="S-adenosyl-L-methionine-dependent methyltransferases"/>
    <property type="match status" value="1"/>
</dbReference>
<evidence type="ECO:0000259" key="3">
    <source>
        <dbReference type="Pfam" id="PF13649"/>
    </source>
</evidence>
<feature type="compositionally biased region" description="Polar residues" evidence="1">
    <location>
        <begin position="370"/>
        <end position="379"/>
    </location>
</feature>
<evidence type="ECO:0000313" key="5">
    <source>
        <dbReference type="Proteomes" id="UP000799537"/>
    </source>
</evidence>
<protein>
    <recommendedName>
        <fullName evidence="6">Thioesterase domain-containing protein</fullName>
    </recommendedName>
</protein>
<dbReference type="Gene3D" id="3.40.50.1820">
    <property type="entry name" value="alpha/beta hydrolase"/>
    <property type="match status" value="1"/>
</dbReference>
<dbReference type="InterPro" id="IPR029058">
    <property type="entry name" value="AB_hydrolase_fold"/>
</dbReference>
<name>A0A6A6CED9_ZASCE</name>
<gene>
    <name evidence="4" type="ORF">M409DRAFT_25172</name>
</gene>
<dbReference type="Proteomes" id="UP000799537">
    <property type="component" value="Unassembled WGS sequence"/>
</dbReference>
<dbReference type="Pfam" id="PF13649">
    <property type="entry name" value="Methyltransf_25"/>
    <property type="match status" value="1"/>
</dbReference>
<evidence type="ECO:0000259" key="2">
    <source>
        <dbReference type="Pfam" id="PF00975"/>
    </source>
</evidence>
<dbReference type="Pfam" id="PF00975">
    <property type="entry name" value="Thioesterase"/>
    <property type="match status" value="1"/>
</dbReference>
<evidence type="ECO:0008006" key="6">
    <source>
        <dbReference type="Google" id="ProtNLM"/>
    </source>
</evidence>
<feature type="domain" description="Thioesterase" evidence="2">
    <location>
        <begin position="185"/>
        <end position="285"/>
    </location>
</feature>
<evidence type="ECO:0000313" key="4">
    <source>
        <dbReference type="EMBL" id="KAF2164292.1"/>
    </source>
</evidence>